<dbReference type="AlphaFoldDB" id="A0A0H2RBE1"/>
<feature type="transmembrane region" description="Helical" evidence="1">
    <location>
        <begin position="536"/>
        <end position="557"/>
    </location>
</feature>
<dbReference type="STRING" id="27342.A0A0H2RBE1"/>
<dbReference type="OrthoDB" id="2965932at2759"/>
<keyword evidence="1" id="KW-1133">Transmembrane helix</keyword>
<evidence type="ECO:0000313" key="2">
    <source>
        <dbReference type="EMBL" id="KLO08737.1"/>
    </source>
</evidence>
<keyword evidence="1" id="KW-0472">Membrane</keyword>
<organism evidence="2 3">
    <name type="scientific">Schizopora paradoxa</name>
    <dbReference type="NCBI Taxonomy" id="27342"/>
    <lineage>
        <taxon>Eukaryota</taxon>
        <taxon>Fungi</taxon>
        <taxon>Dikarya</taxon>
        <taxon>Basidiomycota</taxon>
        <taxon>Agaricomycotina</taxon>
        <taxon>Agaricomycetes</taxon>
        <taxon>Hymenochaetales</taxon>
        <taxon>Schizoporaceae</taxon>
        <taxon>Schizopora</taxon>
    </lineage>
</organism>
<protein>
    <submittedName>
        <fullName evidence="2">Uncharacterized protein</fullName>
    </submittedName>
</protein>
<proteinExistence type="predicted"/>
<keyword evidence="1" id="KW-0812">Transmembrane</keyword>
<dbReference type="Proteomes" id="UP000053477">
    <property type="component" value="Unassembled WGS sequence"/>
</dbReference>
<feature type="transmembrane region" description="Helical" evidence="1">
    <location>
        <begin position="128"/>
        <end position="150"/>
    </location>
</feature>
<feature type="transmembrane region" description="Helical" evidence="1">
    <location>
        <begin position="64"/>
        <end position="85"/>
    </location>
</feature>
<dbReference type="InParanoid" id="A0A0H2RBE1"/>
<feature type="transmembrane region" description="Helical" evidence="1">
    <location>
        <begin position="185"/>
        <end position="205"/>
    </location>
</feature>
<sequence>MEIETISGSSKEFLVDSKLDHNSTLDVPVLRTDYGQRQRWRSPRWIVQVVDHWHPERYSVRIKMLTLIVLAVVIMVVNDQIYLLVQKESRTRTQAFNDLVSVSEDALEVGAQDIQSALQRITNIVGNLFGTIANMLLSGVIGLAFMQIFWRRMRNKVHTLAEINSAMSCSSHPFGVGSLKSWKSMFWLSAIPALAIANTQIILFASGSIHAQPTSFNHTCGVFTVNLTNANLVGPGAVTSLSNASAAQQQHQQTFNFSNAKAQVQSYVTQVIVLDEPIPPYVDVENLDSYNVTFDAPALRCEDDSGANLTSILPLPDPSQTNASIPIWTTVYNPNSGSASPNLTFTTATRNLASSDDGVIVPDEANQQIVLCTFFNASYFVKVKSGNDGYNAHVEHNETAPLTIGGSSTDGIAYNNFLAIADTFAKTLNGSASFDPVTFDFTPDSPIIVFSFFGEEEPDVPWSLGSNVKLTKAIPKLMDFVVVGLLSNLLNSGTATSSDRSSSSSSQPKNTALLSRVGRECVIDGIAFQYDRSRLILSYCGGILYTSLIALASVLAIKANGAEESMDFSRIVKAVVNNHLLVHKDRLDDNETMLLADDGGFQIKVIETPHDPTRREEV</sequence>
<keyword evidence="3" id="KW-1185">Reference proteome</keyword>
<accession>A0A0H2RBE1</accession>
<evidence type="ECO:0000256" key="1">
    <source>
        <dbReference type="SAM" id="Phobius"/>
    </source>
</evidence>
<name>A0A0H2RBE1_9AGAM</name>
<dbReference type="EMBL" id="KQ086079">
    <property type="protein sequence ID" value="KLO08737.1"/>
    <property type="molecule type" value="Genomic_DNA"/>
</dbReference>
<gene>
    <name evidence="2" type="ORF">SCHPADRAFT_944198</name>
</gene>
<evidence type="ECO:0000313" key="3">
    <source>
        <dbReference type="Proteomes" id="UP000053477"/>
    </source>
</evidence>
<reference evidence="2 3" key="1">
    <citation type="submission" date="2015-04" db="EMBL/GenBank/DDBJ databases">
        <title>Complete genome sequence of Schizopora paradoxa KUC8140, a cosmopolitan wood degrader in East Asia.</title>
        <authorList>
            <consortium name="DOE Joint Genome Institute"/>
            <person name="Min B."/>
            <person name="Park H."/>
            <person name="Jang Y."/>
            <person name="Kim J.-J."/>
            <person name="Kim K.H."/>
            <person name="Pangilinan J."/>
            <person name="Lipzen A."/>
            <person name="Riley R."/>
            <person name="Grigoriev I.V."/>
            <person name="Spatafora J.W."/>
            <person name="Choi I.-G."/>
        </authorList>
    </citation>
    <scope>NUCLEOTIDE SEQUENCE [LARGE SCALE GENOMIC DNA]</scope>
    <source>
        <strain evidence="2 3">KUC8140</strain>
    </source>
</reference>